<evidence type="ECO:0000313" key="6">
    <source>
        <dbReference type="Proteomes" id="UP000050417"/>
    </source>
</evidence>
<dbReference type="EMBL" id="LGCL01000016">
    <property type="protein sequence ID" value="KPL78730.1"/>
    <property type="molecule type" value="Genomic_DNA"/>
</dbReference>
<dbReference type="GO" id="GO:0003677">
    <property type="term" value="F:DNA binding"/>
    <property type="evidence" value="ECO:0007669"/>
    <property type="project" value="UniProtKB-KW"/>
</dbReference>
<dbReference type="InterPro" id="IPR041617">
    <property type="entry name" value="TPR_MalT"/>
</dbReference>
<protein>
    <recommendedName>
        <fullName evidence="4">HTH luxR-type domain-containing protein</fullName>
    </recommendedName>
</protein>
<dbReference type="GO" id="GO:0006355">
    <property type="term" value="P:regulation of DNA-templated transcription"/>
    <property type="evidence" value="ECO:0007669"/>
    <property type="project" value="InterPro"/>
</dbReference>
<accession>A0A0N8GNQ2</accession>
<dbReference type="SMART" id="SM00421">
    <property type="entry name" value="HTH_LUXR"/>
    <property type="match status" value="1"/>
</dbReference>
<dbReference type="AlphaFoldDB" id="A0A0N8GNQ2"/>
<dbReference type="InterPro" id="IPR016032">
    <property type="entry name" value="Sig_transdc_resp-reg_C-effctor"/>
</dbReference>
<dbReference type="PROSITE" id="PS50043">
    <property type="entry name" value="HTH_LUXR_2"/>
    <property type="match status" value="1"/>
</dbReference>
<dbReference type="Proteomes" id="UP000050417">
    <property type="component" value="Unassembled WGS sequence"/>
</dbReference>
<organism evidence="5 6">
    <name type="scientific">Ornatilinea apprima</name>
    <dbReference type="NCBI Taxonomy" id="1134406"/>
    <lineage>
        <taxon>Bacteria</taxon>
        <taxon>Bacillati</taxon>
        <taxon>Chloroflexota</taxon>
        <taxon>Anaerolineae</taxon>
        <taxon>Anaerolineales</taxon>
        <taxon>Anaerolineaceae</taxon>
        <taxon>Ornatilinea</taxon>
    </lineage>
</organism>
<reference evidence="5 6" key="1">
    <citation type="submission" date="2015-07" db="EMBL/GenBank/DDBJ databases">
        <title>Genome sequence of Ornatilinea apprima DSM 23815.</title>
        <authorList>
            <person name="Hemp J."/>
            <person name="Ward L.M."/>
            <person name="Pace L.A."/>
            <person name="Fischer W.W."/>
        </authorList>
    </citation>
    <scope>NUCLEOTIDE SEQUENCE [LARGE SCALE GENOMIC DNA]</scope>
    <source>
        <strain evidence="5 6">P3M-1</strain>
    </source>
</reference>
<dbReference type="InterPro" id="IPR059106">
    <property type="entry name" value="WHD_MalT"/>
</dbReference>
<evidence type="ECO:0000313" key="5">
    <source>
        <dbReference type="EMBL" id="KPL78730.1"/>
    </source>
</evidence>
<dbReference type="PROSITE" id="PS00622">
    <property type="entry name" value="HTH_LUXR_1"/>
    <property type="match status" value="1"/>
</dbReference>
<dbReference type="InterPro" id="IPR011990">
    <property type="entry name" value="TPR-like_helical_dom_sf"/>
</dbReference>
<dbReference type="OrthoDB" id="1399at2"/>
<dbReference type="InterPro" id="IPR027417">
    <property type="entry name" value="P-loop_NTPase"/>
</dbReference>
<dbReference type="CDD" id="cd06170">
    <property type="entry name" value="LuxR_C_like"/>
    <property type="match status" value="1"/>
</dbReference>
<dbReference type="SUPFAM" id="SSF46894">
    <property type="entry name" value="C-terminal effector domain of the bipartite response regulators"/>
    <property type="match status" value="1"/>
</dbReference>
<dbReference type="PRINTS" id="PR00038">
    <property type="entry name" value="HTHLUXR"/>
</dbReference>
<evidence type="ECO:0000259" key="4">
    <source>
        <dbReference type="PROSITE" id="PS50043"/>
    </source>
</evidence>
<name>A0A0N8GNQ2_9CHLR</name>
<evidence type="ECO:0000256" key="1">
    <source>
        <dbReference type="ARBA" id="ARBA00023015"/>
    </source>
</evidence>
<evidence type="ECO:0000256" key="3">
    <source>
        <dbReference type="ARBA" id="ARBA00023163"/>
    </source>
</evidence>
<sequence length="887" mass="98746">MYLLPTKLTPPQLRSGYVHRQRLIDLFHENFLPHRKLALVSAPAGYGKTTLVIDWLHNQPHPFAWIGLDSSENDPVSFLAYFAQAFKTLAPACSSAIEGILQLPQLPPMEVIAGLLVKELSVFRQPVIVILDDYHVIQNPAIHQLVQLLIAHTPETVHLVITTREDPPLALPRLRVRDQLTEIRARELRFSLEEAADFFQTSLSIPLKPEWIESLDRRTEGWAAGLQLAALSLANCPNIESFIASFSGSHRYLIDYLIDEVFLTLPAATLAFLKQTCVLKRFNASLCDFLTGQSNAAAMLHTLEQSNLFIIALDEERAWYRYHPLFADFLISETEAPERQRLHARAAQWHELQADLPSAIDHTLAATDYVSTLSLINRLAPELFRQGRIASLMHWIDQIPESHIHSNTQTSIYRAWAWFLTGQSGRARTAIQQLSLAKNPLSTSEQGSLMALQALLADFSHDENTLVLARNALDHLGQEASFFRFSALFPLGHALHQIGDTELSNQVFRETISLAEETSQPFMKLLAILNLAYNLNEQGQRPQAAALCQNWQDFFQEGANTPLLIAELLQTPLGIFHYEGGDLQKAAPLLEKGIGVCEQLGLGAVLGGDGEHTLALIRFFLGDQEGALASLQNAIRLSSHLPRVHFLARNVHCFLLMKAGRLTEAALWIESPDFLKAQLPSPNGELRLLNQARYFLLTHQFEPAQALLNELQEFLESHQRGRRLISCLILQSELQAQIDNSAQANEALLSAVRLAAKGGYISPFLEDFSADLIFRLQHLQSANPEWIAAILQTLSDTGLAGAPADVSAVEVAASLTAEGEVEVFESLSEREVEILQLIARGLSNQQIADRLYISVGTVKWHANHIFNKLGVKNRIQAVAAAQELGLI</sequence>
<dbReference type="RefSeq" id="WP_075062000.1">
    <property type="nucleotide sequence ID" value="NZ_LGCL01000016.1"/>
</dbReference>
<dbReference type="InterPro" id="IPR036388">
    <property type="entry name" value="WH-like_DNA-bd_sf"/>
</dbReference>
<dbReference type="Gene3D" id="1.25.40.10">
    <property type="entry name" value="Tetratricopeptide repeat domain"/>
    <property type="match status" value="1"/>
</dbReference>
<dbReference type="Gene3D" id="3.40.50.300">
    <property type="entry name" value="P-loop containing nucleotide triphosphate hydrolases"/>
    <property type="match status" value="1"/>
</dbReference>
<feature type="domain" description="HTH luxR-type" evidence="4">
    <location>
        <begin position="820"/>
        <end position="885"/>
    </location>
</feature>
<dbReference type="Pfam" id="PF25873">
    <property type="entry name" value="WHD_MalT"/>
    <property type="match status" value="1"/>
</dbReference>
<dbReference type="SUPFAM" id="SSF52540">
    <property type="entry name" value="P-loop containing nucleoside triphosphate hydrolases"/>
    <property type="match status" value="1"/>
</dbReference>
<evidence type="ECO:0000256" key="2">
    <source>
        <dbReference type="ARBA" id="ARBA00023125"/>
    </source>
</evidence>
<dbReference type="PATRIC" id="fig|1134406.4.peg.1611"/>
<proteinExistence type="predicted"/>
<gene>
    <name evidence="5" type="ORF">ADN00_05670</name>
</gene>
<comment type="caution">
    <text evidence="5">The sequence shown here is derived from an EMBL/GenBank/DDBJ whole genome shotgun (WGS) entry which is preliminary data.</text>
</comment>
<dbReference type="Pfam" id="PF00196">
    <property type="entry name" value="GerE"/>
    <property type="match status" value="1"/>
</dbReference>
<dbReference type="SUPFAM" id="SSF48452">
    <property type="entry name" value="TPR-like"/>
    <property type="match status" value="1"/>
</dbReference>
<keyword evidence="2" id="KW-0238">DNA-binding</keyword>
<dbReference type="Pfam" id="PF17874">
    <property type="entry name" value="TPR_MalT"/>
    <property type="match status" value="1"/>
</dbReference>
<keyword evidence="6" id="KW-1185">Reference proteome</keyword>
<dbReference type="InterPro" id="IPR000792">
    <property type="entry name" value="Tscrpt_reg_LuxR_C"/>
</dbReference>
<dbReference type="STRING" id="1134406.ADN00_05670"/>
<dbReference type="Gene3D" id="1.10.10.10">
    <property type="entry name" value="Winged helix-like DNA-binding domain superfamily/Winged helix DNA-binding domain"/>
    <property type="match status" value="1"/>
</dbReference>
<dbReference type="PANTHER" id="PTHR44688">
    <property type="entry name" value="DNA-BINDING TRANSCRIPTIONAL ACTIVATOR DEVR_DOSR"/>
    <property type="match status" value="1"/>
</dbReference>
<keyword evidence="3" id="KW-0804">Transcription</keyword>
<keyword evidence="1" id="KW-0805">Transcription regulation</keyword>
<dbReference type="PANTHER" id="PTHR44688:SF16">
    <property type="entry name" value="DNA-BINDING TRANSCRIPTIONAL ACTIVATOR DEVR_DOSR"/>
    <property type="match status" value="1"/>
</dbReference>